<feature type="compositionally biased region" description="Gly residues" evidence="1">
    <location>
        <begin position="169"/>
        <end position="179"/>
    </location>
</feature>
<protein>
    <submittedName>
        <fullName evidence="3">Uncharacterized protein</fullName>
    </submittedName>
</protein>
<keyword evidence="2" id="KW-0812">Transmembrane</keyword>
<name>A0A4P9Y7L8_9FUNG</name>
<feature type="transmembrane region" description="Helical" evidence="2">
    <location>
        <begin position="91"/>
        <end position="114"/>
    </location>
</feature>
<dbReference type="EMBL" id="KZ987791">
    <property type="protein sequence ID" value="RKP14792.1"/>
    <property type="molecule type" value="Genomic_DNA"/>
</dbReference>
<dbReference type="Proteomes" id="UP000267251">
    <property type="component" value="Unassembled WGS sequence"/>
</dbReference>
<feature type="region of interest" description="Disordered" evidence="1">
    <location>
        <begin position="151"/>
        <end position="209"/>
    </location>
</feature>
<reference evidence="4" key="1">
    <citation type="journal article" date="2018" name="Nat. Microbiol.">
        <title>Leveraging single-cell genomics to expand the fungal tree of life.</title>
        <authorList>
            <person name="Ahrendt S.R."/>
            <person name="Quandt C.A."/>
            <person name="Ciobanu D."/>
            <person name="Clum A."/>
            <person name="Salamov A."/>
            <person name="Andreopoulos B."/>
            <person name="Cheng J.F."/>
            <person name="Woyke T."/>
            <person name="Pelin A."/>
            <person name="Henrissat B."/>
            <person name="Reynolds N.K."/>
            <person name="Benny G.L."/>
            <person name="Smith M.E."/>
            <person name="James T.Y."/>
            <person name="Grigoriev I.V."/>
        </authorList>
    </citation>
    <scope>NUCLEOTIDE SEQUENCE [LARGE SCALE GENOMIC DNA]</scope>
</reference>
<sequence length="209" mass="22626">MTVRAMRKNANELRESSRDSSGVGTPASAAVLSPSSRNPSDHLPSSWAARFSRTRSSMYSPTAGGSNRLSVTPSLHENRADRITLRVIRHAASYILAFLVTWTPIQVYVTWGTYYSDLRSIPMCGLAFFASMGMVHYFVWSYNERDTRKEREWSTGGGHHSGHRSQEASGGGGLSGRAGGPQLLSGPASSSTSTIVDTAHAESMNQVKA</sequence>
<dbReference type="AlphaFoldDB" id="A0A4P9Y7L8"/>
<gene>
    <name evidence="3" type="ORF">BJ684DRAFT_18836</name>
</gene>
<evidence type="ECO:0000313" key="3">
    <source>
        <dbReference type="EMBL" id="RKP14792.1"/>
    </source>
</evidence>
<organism evidence="3 4">
    <name type="scientific">Piptocephalis cylindrospora</name>
    <dbReference type="NCBI Taxonomy" id="1907219"/>
    <lineage>
        <taxon>Eukaryota</taxon>
        <taxon>Fungi</taxon>
        <taxon>Fungi incertae sedis</taxon>
        <taxon>Zoopagomycota</taxon>
        <taxon>Zoopagomycotina</taxon>
        <taxon>Zoopagomycetes</taxon>
        <taxon>Zoopagales</taxon>
        <taxon>Piptocephalidaceae</taxon>
        <taxon>Piptocephalis</taxon>
    </lineage>
</organism>
<feature type="compositionally biased region" description="Basic and acidic residues" evidence="1">
    <location>
        <begin position="9"/>
        <end position="18"/>
    </location>
</feature>
<evidence type="ECO:0000256" key="1">
    <source>
        <dbReference type="SAM" id="MobiDB-lite"/>
    </source>
</evidence>
<evidence type="ECO:0000256" key="2">
    <source>
        <dbReference type="SAM" id="Phobius"/>
    </source>
</evidence>
<evidence type="ECO:0000313" key="4">
    <source>
        <dbReference type="Proteomes" id="UP000267251"/>
    </source>
</evidence>
<keyword evidence="2" id="KW-0472">Membrane</keyword>
<feature type="compositionally biased region" description="Polar residues" evidence="1">
    <location>
        <begin position="187"/>
        <end position="196"/>
    </location>
</feature>
<keyword evidence="2" id="KW-1133">Transmembrane helix</keyword>
<proteinExistence type="predicted"/>
<accession>A0A4P9Y7L8</accession>
<feature type="region of interest" description="Disordered" evidence="1">
    <location>
        <begin position="1"/>
        <end position="45"/>
    </location>
</feature>
<feature type="transmembrane region" description="Helical" evidence="2">
    <location>
        <begin position="120"/>
        <end position="140"/>
    </location>
</feature>
<keyword evidence="4" id="KW-1185">Reference proteome</keyword>